<dbReference type="InterPro" id="IPR027304">
    <property type="entry name" value="Trigger_fact/SurA_dom_sf"/>
</dbReference>
<comment type="subcellular location">
    <subcellularLocation>
        <location evidence="2">Cytoplasm</location>
    </subcellularLocation>
</comment>
<accession>A0A4U8Q763</accession>
<dbReference type="Gene3D" id="1.10.3120.10">
    <property type="entry name" value="Trigger factor, C-terminal domain"/>
    <property type="match status" value="1"/>
</dbReference>
<dbReference type="SUPFAM" id="SSF54534">
    <property type="entry name" value="FKBP-like"/>
    <property type="match status" value="1"/>
</dbReference>
<dbReference type="InterPro" id="IPR037041">
    <property type="entry name" value="Trigger_fac_C_sf"/>
</dbReference>
<dbReference type="InterPro" id="IPR001179">
    <property type="entry name" value="PPIase_FKBP_dom"/>
</dbReference>
<dbReference type="NCBIfam" id="TIGR00115">
    <property type="entry name" value="tig"/>
    <property type="match status" value="1"/>
</dbReference>
<evidence type="ECO:0000256" key="9">
    <source>
        <dbReference type="ARBA" id="ARBA00024849"/>
    </source>
</evidence>
<dbReference type="STRING" id="180332.GCA_000797495_01687"/>
<dbReference type="PROSITE" id="PS51257">
    <property type="entry name" value="PROKAR_LIPOPROTEIN"/>
    <property type="match status" value="1"/>
</dbReference>
<sequence length="370" mass="41138" precursor="true">MKKKFIVFALTLCMTATLALSGCQKKYVTLGDYKGLKLEKVVPEVTDDEVQGEIDTALEDNATSTEITDRAAKEGDTVTMDFEGKVNGTAFDGGTATDYDLELGSGEFIEGFEEQLVGVKKDEKKDVTVTFPEDYGDDNLNGKEAVFSVTVKAIKEIIPATYNDEFVSSISDFKTTADYEENLKNELLASKEEDSEYTLKDDAINTVIANSTFNGYPDDLYEKCKKQVDESNAYYAELFGVTIEDLAGSEEDIKQTVISTVNEQLAIEAIAEKEKISVTDEEYKSYVNDNLEYYEVTSVEEFEKNNDKDSVMSELLKDKVCQFLVDNAQVTEVTEDEKYSEDGEGDEFGDETEPPMDDTEALESETETAA</sequence>
<feature type="region of interest" description="Disordered" evidence="11">
    <location>
        <begin position="331"/>
        <end position="370"/>
    </location>
</feature>
<evidence type="ECO:0000313" key="14">
    <source>
        <dbReference type="EMBL" id="TLD00745.1"/>
    </source>
</evidence>
<comment type="catalytic activity">
    <reaction evidence="1 10">
        <text>[protein]-peptidylproline (omega=180) = [protein]-peptidylproline (omega=0)</text>
        <dbReference type="Rhea" id="RHEA:16237"/>
        <dbReference type="Rhea" id="RHEA-COMP:10747"/>
        <dbReference type="Rhea" id="RHEA-COMP:10748"/>
        <dbReference type="ChEBI" id="CHEBI:83833"/>
        <dbReference type="ChEBI" id="CHEBI:83834"/>
        <dbReference type="EC" id="5.2.1.8"/>
    </reaction>
</comment>
<dbReference type="GO" id="GO:0003755">
    <property type="term" value="F:peptidyl-prolyl cis-trans isomerase activity"/>
    <property type="evidence" value="ECO:0007669"/>
    <property type="project" value="UniProtKB-KW"/>
</dbReference>
<evidence type="ECO:0000256" key="8">
    <source>
        <dbReference type="ARBA" id="ARBA00023306"/>
    </source>
</evidence>
<dbReference type="Gene3D" id="3.10.50.40">
    <property type="match status" value="1"/>
</dbReference>
<reference evidence="14 15" key="1">
    <citation type="journal article" date="2019" name="Anaerobe">
        <title>Detection of Robinsoniella peoriensis in multiple bone samples of a trauma patient.</title>
        <authorList>
            <person name="Schrottner P."/>
            <person name="Hartwich K."/>
            <person name="Bunk B."/>
            <person name="Schober I."/>
            <person name="Helbig S."/>
            <person name="Rudolph W.W."/>
            <person name="Gunzer F."/>
        </authorList>
    </citation>
    <scope>NUCLEOTIDE SEQUENCE [LARGE SCALE GENOMIC DNA]</scope>
    <source>
        <strain evidence="14 15">DSM 106044</strain>
    </source>
</reference>
<dbReference type="InterPro" id="IPR005215">
    <property type="entry name" value="Trig_fac"/>
</dbReference>
<evidence type="ECO:0000313" key="15">
    <source>
        <dbReference type="Proteomes" id="UP000306509"/>
    </source>
</evidence>
<dbReference type="AlphaFoldDB" id="A0A4U8Q763"/>
<evidence type="ECO:0000256" key="5">
    <source>
        <dbReference type="ARBA" id="ARBA00023110"/>
    </source>
</evidence>
<dbReference type="GO" id="GO:0051301">
    <property type="term" value="P:cell division"/>
    <property type="evidence" value="ECO:0007669"/>
    <property type="project" value="UniProtKB-KW"/>
</dbReference>
<name>A0A4U8Q763_9FIRM</name>
<dbReference type="FunFam" id="3.10.50.40:FF:000001">
    <property type="entry name" value="Trigger factor"/>
    <property type="match status" value="1"/>
</dbReference>
<comment type="function">
    <text evidence="9">Involved in protein export. Acts as a chaperone by maintaining the newly synthesized protein in an open conformation. Functions as a peptidyl-prolyl cis-trans isomerase.</text>
</comment>
<evidence type="ECO:0000256" key="12">
    <source>
        <dbReference type="SAM" id="SignalP"/>
    </source>
</evidence>
<protein>
    <recommendedName>
        <fullName evidence="10">peptidylprolyl isomerase</fullName>
        <ecNumber evidence="10">5.2.1.8</ecNumber>
    </recommendedName>
</protein>
<dbReference type="Pfam" id="PF00254">
    <property type="entry name" value="FKBP_C"/>
    <property type="match status" value="1"/>
</dbReference>
<feature type="domain" description="PPIase FKBP-type" evidence="13">
    <location>
        <begin position="75"/>
        <end position="174"/>
    </location>
</feature>
<evidence type="ECO:0000256" key="7">
    <source>
        <dbReference type="ARBA" id="ARBA00023235"/>
    </source>
</evidence>
<gene>
    <name evidence="14" type="primary">tig_2</name>
    <name evidence="14" type="ORF">DSM106044_02393</name>
</gene>
<evidence type="ECO:0000256" key="3">
    <source>
        <dbReference type="ARBA" id="ARBA00005464"/>
    </source>
</evidence>
<feature type="compositionally biased region" description="Acidic residues" evidence="11">
    <location>
        <begin position="342"/>
        <end position="370"/>
    </location>
</feature>
<dbReference type="Pfam" id="PF05698">
    <property type="entry name" value="Trigger_C"/>
    <property type="match status" value="1"/>
</dbReference>
<keyword evidence="15" id="KW-1185">Reference proteome</keyword>
<dbReference type="PROSITE" id="PS50059">
    <property type="entry name" value="FKBP_PPIASE"/>
    <property type="match status" value="1"/>
</dbReference>
<comment type="similarity">
    <text evidence="3">Belongs to the FKBP-type PPIase family. Tig subfamily.</text>
</comment>
<dbReference type="EC" id="5.2.1.8" evidence="10"/>
<dbReference type="SUPFAM" id="SSF109998">
    <property type="entry name" value="Triger factor/SurA peptide-binding domain-like"/>
    <property type="match status" value="1"/>
</dbReference>
<dbReference type="InterPro" id="IPR008880">
    <property type="entry name" value="Trigger_fac_C"/>
</dbReference>
<comment type="caution">
    <text evidence="14">The sequence shown here is derived from an EMBL/GenBank/DDBJ whole genome shotgun (WGS) entry which is preliminary data.</text>
</comment>
<feature type="signal peptide" evidence="12">
    <location>
        <begin position="1"/>
        <end position="19"/>
    </location>
</feature>
<dbReference type="InterPro" id="IPR046357">
    <property type="entry name" value="PPIase_dom_sf"/>
</dbReference>
<keyword evidence="8" id="KW-0131">Cell cycle</keyword>
<evidence type="ECO:0000256" key="1">
    <source>
        <dbReference type="ARBA" id="ARBA00000971"/>
    </source>
</evidence>
<feature type="chain" id="PRO_5038523319" description="peptidylprolyl isomerase" evidence="12">
    <location>
        <begin position="20"/>
        <end position="370"/>
    </location>
</feature>
<keyword evidence="5 10" id="KW-0697">Rotamase</keyword>
<dbReference type="RefSeq" id="WP_027294817.1">
    <property type="nucleotide sequence ID" value="NZ_JBHTNY010000063.1"/>
</dbReference>
<dbReference type="GO" id="GO:0015031">
    <property type="term" value="P:protein transport"/>
    <property type="evidence" value="ECO:0007669"/>
    <property type="project" value="InterPro"/>
</dbReference>
<evidence type="ECO:0000256" key="10">
    <source>
        <dbReference type="PROSITE-ProRule" id="PRU00277"/>
    </source>
</evidence>
<keyword evidence="6" id="KW-0143">Chaperone</keyword>
<dbReference type="GO" id="GO:0006457">
    <property type="term" value="P:protein folding"/>
    <property type="evidence" value="ECO:0007669"/>
    <property type="project" value="InterPro"/>
</dbReference>
<dbReference type="GO" id="GO:0005737">
    <property type="term" value="C:cytoplasm"/>
    <property type="evidence" value="ECO:0007669"/>
    <property type="project" value="UniProtKB-SubCell"/>
</dbReference>
<evidence type="ECO:0000259" key="13">
    <source>
        <dbReference type="PROSITE" id="PS50059"/>
    </source>
</evidence>
<evidence type="ECO:0000256" key="2">
    <source>
        <dbReference type="ARBA" id="ARBA00004496"/>
    </source>
</evidence>
<keyword evidence="12" id="KW-0732">Signal</keyword>
<organism evidence="14 15">
    <name type="scientific">Robinsoniella peoriensis</name>
    <dbReference type="NCBI Taxonomy" id="180332"/>
    <lineage>
        <taxon>Bacteria</taxon>
        <taxon>Bacillati</taxon>
        <taxon>Bacillota</taxon>
        <taxon>Clostridia</taxon>
        <taxon>Lachnospirales</taxon>
        <taxon>Lachnospiraceae</taxon>
        <taxon>Robinsoniella</taxon>
    </lineage>
</organism>
<dbReference type="Proteomes" id="UP000306509">
    <property type="component" value="Unassembled WGS sequence"/>
</dbReference>
<proteinExistence type="inferred from homology"/>
<evidence type="ECO:0000256" key="4">
    <source>
        <dbReference type="ARBA" id="ARBA00022618"/>
    </source>
</evidence>
<keyword evidence="7 10" id="KW-0413">Isomerase</keyword>
<evidence type="ECO:0000256" key="6">
    <source>
        <dbReference type="ARBA" id="ARBA00023186"/>
    </source>
</evidence>
<dbReference type="EMBL" id="QGQD01000048">
    <property type="protein sequence ID" value="TLD00745.1"/>
    <property type="molecule type" value="Genomic_DNA"/>
</dbReference>
<evidence type="ECO:0000256" key="11">
    <source>
        <dbReference type="SAM" id="MobiDB-lite"/>
    </source>
</evidence>
<keyword evidence="4" id="KW-0132">Cell division</keyword>